<proteinExistence type="predicted"/>
<name>A0A2A7MCN3_9CLOT</name>
<dbReference type="Gene3D" id="3.40.50.880">
    <property type="match status" value="1"/>
</dbReference>
<dbReference type="PROSITE" id="PS51273">
    <property type="entry name" value="GATASE_TYPE_1"/>
    <property type="match status" value="1"/>
</dbReference>
<sequence>MKKPIIGISSGISSEMASSEYFSYTYCRINMDYTNSVINAGGIPVILPITSDEKVIEEQVKILDGLILSGGPDPNPLLFNEEPAEKLGTISTERDDFEMKLINAANKHKKPILCICRGIQIINIFFGGTLYQDLSYAKGTQLKHSQSTSMGALTHTIDIEKGSFLYDVLGNKTVTNSYHHQSVNKVAPGFKITARSKDNIIEAIEKIDDNNFIVGVQFHPEMMAESNHENGLKIFEAFISVCK</sequence>
<dbReference type="EMBL" id="CAMTCP010000244">
    <property type="protein sequence ID" value="CAI3632691.1"/>
    <property type="molecule type" value="Genomic_DNA"/>
</dbReference>
<dbReference type="GO" id="GO:0006598">
    <property type="term" value="P:polyamine catabolic process"/>
    <property type="evidence" value="ECO:0007669"/>
    <property type="project" value="TreeGrafter"/>
</dbReference>
<evidence type="ECO:0000313" key="4">
    <source>
        <dbReference type="EMBL" id="VCT86192.1"/>
    </source>
</evidence>
<dbReference type="Proteomes" id="UP000220840">
    <property type="component" value="Unassembled WGS sequence"/>
</dbReference>
<dbReference type="EMBL" id="PDCJ01000005">
    <property type="protein sequence ID" value="PEG29173.1"/>
    <property type="molecule type" value="Genomic_DNA"/>
</dbReference>
<dbReference type="EMBL" id="UWJD01000003">
    <property type="protein sequence ID" value="VCT86192.1"/>
    <property type="molecule type" value="Genomic_DNA"/>
</dbReference>
<dbReference type="InterPro" id="IPR011697">
    <property type="entry name" value="Peptidase_C26"/>
</dbReference>
<dbReference type="STRING" id="137838.GCA_001458595_00369"/>
<dbReference type="Proteomes" id="UP000431451">
    <property type="component" value="Unassembled WGS sequence"/>
</dbReference>
<evidence type="ECO:0000313" key="5">
    <source>
        <dbReference type="Proteomes" id="UP000220840"/>
    </source>
</evidence>
<organism evidence="3 5">
    <name type="scientific">Clostridium neonatale</name>
    <dbReference type="NCBI Taxonomy" id="137838"/>
    <lineage>
        <taxon>Bacteria</taxon>
        <taxon>Bacillati</taxon>
        <taxon>Bacillota</taxon>
        <taxon>Clostridia</taxon>
        <taxon>Eubacteriales</taxon>
        <taxon>Clostridiaceae</taxon>
        <taxon>Clostridium</taxon>
    </lineage>
</organism>
<dbReference type="PANTHER" id="PTHR43235:SF1">
    <property type="entry name" value="GLUTAMINE AMIDOTRANSFERASE PB2B2.05-RELATED"/>
    <property type="match status" value="1"/>
</dbReference>
<dbReference type="EMBL" id="CAKJVE010000004">
    <property type="protein sequence ID" value="CAG9702707.1"/>
    <property type="molecule type" value="Genomic_DNA"/>
</dbReference>
<dbReference type="Pfam" id="PF07722">
    <property type="entry name" value="Peptidase_C26"/>
    <property type="match status" value="1"/>
</dbReference>
<dbReference type="InterPro" id="IPR029062">
    <property type="entry name" value="Class_I_gatase-like"/>
</dbReference>
<dbReference type="CDD" id="cd01745">
    <property type="entry name" value="GATase1_2"/>
    <property type="match status" value="1"/>
</dbReference>
<keyword evidence="5" id="KW-1185">Reference proteome</keyword>
<dbReference type="RefSeq" id="WP_058293359.1">
    <property type="nucleotide sequence ID" value="NZ_CAKJVD010000078.1"/>
</dbReference>
<dbReference type="FunFam" id="3.40.50.880:FF:000030">
    <property type="entry name" value="Gamma-glutamyl-gamma-aminobutyrate hydrolase PuuD"/>
    <property type="match status" value="1"/>
</dbReference>
<reference evidence="1" key="3">
    <citation type="submission" date="2021-10" db="EMBL/GenBank/DDBJ databases">
        <authorList>
            <person name="Mesa V."/>
        </authorList>
    </citation>
    <scope>NUCLEOTIDE SEQUENCE</scope>
    <source>
        <strain evidence="1">CC3_PB</strain>
    </source>
</reference>
<dbReference type="EC" id="3.5.1.94" evidence="4"/>
<reference evidence="2" key="4">
    <citation type="submission" date="2022-10" db="EMBL/GenBank/DDBJ databases">
        <authorList>
            <person name="Aires J."/>
            <person name="Mesa V."/>
        </authorList>
    </citation>
    <scope>NUCLEOTIDE SEQUENCE</scope>
    <source>
        <strain evidence="2">Clostridium neonatale JD116</strain>
    </source>
</reference>
<accession>A0A2A7MCN3</accession>
<evidence type="ECO:0000313" key="1">
    <source>
        <dbReference type="EMBL" id="CAG9702707.1"/>
    </source>
</evidence>
<dbReference type="AlphaFoldDB" id="A0A2A7MCN3"/>
<reference evidence="4 6" key="2">
    <citation type="submission" date="2018-06" db="EMBL/GenBank/DDBJ databases">
        <authorList>
            <consortium name="IHU Genomes"/>
        </authorList>
    </citation>
    <scope>NUCLEOTIDE SEQUENCE [LARGE SCALE GENOMIC DNA]</scope>
    <source>
        <strain evidence="4 6">NEC25</strain>
    </source>
</reference>
<dbReference type="OrthoDB" id="9813383at2"/>
<reference evidence="3 5" key="1">
    <citation type="submission" date="2017-10" db="EMBL/GenBank/DDBJ databases">
        <title>Effective Description of Clostridium neonatale sp. nov. linked to necrotizing enterocolitis in neonates and a clarification of species assignable to the genus Clostridium (Prazmowski 1880) emend. Lawson and Rainey 2016.</title>
        <authorList>
            <person name="Bernard K."/>
            <person name="Burdz T."/>
            <person name="Wiebe D."/>
            <person name="Balcewich B."/>
            <person name="Alfa M."/>
            <person name="Bernier A.-M."/>
        </authorList>
    </citation>
    <scope>NUCLEOTIDE SEQUENCE [LARGE SCALE GENOMIC DNA]</scope>
    <source>
        <strain evidence="3 5">LCDC99A005</strain>
    </source>
</reference>
<dbReference type="InterPro" id="IPR044668">
    <property type="entry name" value="PuuD-like"/>
</dbReference>
<dbReference type="PANTHER" id="PTHR43235">
    <property type="entry name" value="GLUTAMINE AMIDOTRANSFERASE PB2B2.05-RELATED"/>
    <property type="match status" value="1"/>
</dbReference>
<evidence type="ECO:0000313" key="2">
    <source>
        <dbReference type="EMBL" id="CAI3632691.1"/>
    </source>
</evidence>
<dbReference type="GO" id="GO:0033969">
    <property type="term" value="F:gamma-glutamyl-gamma-aminobutyrate hydrolase activity"/>
    <property type="evidence" value="ECO:0007669"/>
    <property type="project" value="UniProtKB-EC"/>
</dbReference>
<evidence type="ECO:0000313" key="3">
    <source>
        <dbReference type="EMBL" id="PEG29173.1"/>
    </source>
</evidence>
<evidence type="ECO:0000313" key="6">
    <source>
        <dbReference type="Proteomes" id="UP000431451"/>
    </source>
</evidence>
<keyword evidence="3" id="KW-0378">Hydrolase</keyword>
<dbReference type="Proteomes" id="UP001189143">
    <property type="component" value="Unassembled WGS sequence"/>
</dbReference>
<dbReference type="GO" id="GO:0005829">
    <property type="term" value="C:cytosol"/>
    <property type="evidence" value="ECO:0007669"/>
    <property type="project" value="TreeGrafter"/>
</dbReference>
<dbReference type="SUPFAM" id="SSF52317">
    <property type="entry name" value="Class I glutamine amidotransferase-like"/>
    <property type="match status" value="1"/>
</dbReference>
<protein>
    <submittedName>
        <fullName evidence="3 4">Gamma-glutamyl-gamma-aminobutyrate hydrolase</fullName>
        <ecNumber evidence="4">3.5.1.94</ecNumber>
    </submittedName>
</protein>
<gene>
    <name evidence="4" type="primary">puuD</name>
    <name evidence="2" type="ORF">CNEO2_460006</name>
    <name evidence="1" type="ORF">CNEO_40126</name>
    <name evidence="4" type="ORF">CNEONATNEC25_03803</name>
    <name evidence="3" type="ORF">CQ394_19850</name>
</gene>
<dbReference type="Proteomes" id="UP000789738">
    <property type="component" value="Unassembled WGS sequence"/>
</dbReference>